<dbReference type="EMBL" id="CM017710">
    <property type="protein sequence ID" value="TYG51150.1"/>
    <property type="molecule type" value="Genomic_DNA"/>
</dbReference>
<protein>
    <submittedName>
        <fullName evidence="1">Uncharacterized protein</fullName>
    </submittedName>
</protein>
<dbReference type="Proteomes" id="UP000323506">
    <property type="component" value="Chromosome D10"/>
</dbReference>
<dbReference type="AlphaFoldDB" id="A0A5D2B3H9"/>
<sequence length="75" mass="8947">MEPLSLLSTRIIWDKFCKSPIEIGIVPEIKERLFNKPISKGIFPEKLLYDKSRKLRLERFPMCEGMEPYNELFRS</sequence>
<keyword evidence="2" id="KW-1185">Reference proteome</keyword>
<proteinExistence type="predicted"/>
<accession>A0A5D2B3H9</accession>
<name>A0A5D2B3H9_GOSDA</name>
<gene>
    <name evidence="1" type="ORF">ES288_D10G233900v1</name>
</gene>
<organism evidence="1 2">
    <name type="scientific">Gossypium darwinii</name>
    <name type="common">Darwin's cotton</name>
    <name type="synonym">Gossypium barbadense var. darwinii</name>
    <dbReference type="NCBI Taxonomy" id="34276"/>
    <lineage>
        <taxon>Eukaryota</taxon>
        <taxon>Viridiplantae</taxon>
        <taxon>Streptophyta</taxon>
        <taxon>Embryophyta</taxon>
        <taxon>Tracheophyta</taxon>
        <taxon>Spermatophyta</taxon>
        <taxon>Magnoliopsida</taxon>
        <taxon>eudicotyledons</taxon>
        <taxon>Gunneridae</taxon>
        <taxon>Pentapetalae</taxon>
        <taxon>rosids</taxon>
        <taxon>malvids</taxon>
        <taxon>Malvales</taxon>
        <taxon>Malvaceae</taxon>
        <taxon>Malvoideae</taxon>
        <taxon>Gossypium</taxon>
    </lineage>
</organism>
<evidence type="ECO:0000313" key="2">
    <source>
        <dbReference type="Proteomes" id="UP000323506"/>
    </source>
</evidence>
<reference evidence="1 2" key="1">
    <citation type="submission" date="2019-06" db="EMBL/GenBank/DDBJ databases">
        <title>WGS assembly of Gossypium darwinii.</title>
        <authorList>
            <person name="Chen Z.J."/>
            <person name="Sreedasyam A."/>
            <person name="Ando A."/>
            <person name="Song Q."/>
            <person name="De L."/>
            <person name="Hulse-Kemp A."/>
            <person name="Ding M."/>
            <person name="Ye W."/>
            <person name="Kirkbride R."/>
            <person name="Jenkins J."/>
            <person name="Plott C."/>
            <person name="Lovell J."/>
            <person name="Lin Y.-M."/>
            <person name="Vaughn R."/>
            <person name="Liu B."/>
            <person name="Li W."/>
            <person name="Simpson S."/>
            <person name="Scheffler B."/>
            <person name="Saski C."/>
            <person name="Grover C."/>
            <person name="Hu G."/>
            <person name="Conover J."/>
            <person name="Carlson J."/>
            <person name="Shu S."/>
            <person name="Boston L."/>
            <person name="Williams M."/>
            <person name="Peterson D."/>
            <person name="Mcgee K."/>
            <person name="Jones D."/>
            <person name="Wendel J."/>
            <person name="Stelly D."/>
            <person name="Grimwood J."/>
            <person name="Schmutz J."/>
        </authorList>
    </citation>
    <scope>NUCLEOTIDE SEQUENCE [LARGE SCALE GENOMIC DNA]</scope>
    <source>
        <strain evidence="1">1808015.09</strain>
    </source>
</reference>
<evidence type="ECO:0000313" key="1">
    <source>
        <dbReference type="EMBL" id="TYG51150.1"/>
    </source>
</evidence>